<sequence length="471" mass="53258">MNQTPVKKILKLLVGFSMSAWINAIINFILMPVITRVIEPSDLGKIDLFVTFCTMLVYASTLGMHQAYMRFFADNLEGITKDNLFAFAVKCSTCGAGIAAIICLIFNKNFTESIMGEQSNHIWVLMALYIFITGFIAISKTRPRMYGNVMSYTVLVVLESLSIKLCYLSLLVTKDVYYSLWVLIFMVGVLMSICLILNRKQIFISISHIPKETKNAIFIYALPTIPVMFLANVNTSLPKIFLNAYFDAGFVGVYTGCLTLVSIITLIQAGINVFWGPFVFENYKSQQRLIQSMHLVITFAIVFCGLGLLATQDIIYCLLGNKYRMSQAFYGFLLCSPIYYTIGETVGIGINIKKKTYWNIVTTSVALISNLVFCYFWVPRFGNLGASFAVAISSIVMLFVKSFIGERYYKVVENPIKTCLTITLFFTGALFSYLFNSQILIRCILIVILMLALVVLYLKDIKQFICQWNIR</sequence>
<evidence type="ECO:0000256" key="6">
    <source>
        <dbReference type="SAM" id="Phobius"/>
    </source>
</evidence>
<gene>
    <name evidence="7" type="ORF">CLOSTHATH_01239</name>
</gene>
<keyword evidence="5 6" id="KW-0472">Membrane</keyword>
<dbReference type="PANTHER" id="PTHR30250:SF11">
    <property type="entry name" value="O-ANTIGEN TRANSPORTER-RELATED"/>
    <property type="match status" value="1"/>
</dbReference>
<feature type="transmembrane region" description="Helical" evidence="6">
    <location>
        <begin position="150"/>
        <end position="170"/>
    </location>
</feature>
<evidence type="ECO:0000256" key="4">
    <source>
        <dbReference type="ARBA" id="ARBA00022989"/>
    </source>
</evidence>
<evidence type="ECO:0000256" key="5">
    <source>
        <dbReference type="ARBA" id="ARBA00023136"/>
    </source>
</evidence>
<dbReference type="InterPro" id="IPR002797">
    <property type="entry name" value="Polysacc_synth"/>
</dbReference>
<dbReference type="RefSeq" id="WP_006771781.1">
    <property type="nucleotide sequence ID" value="NZ_GG667619.1"/>
</dbReference>
<keyword evidence="3 6" id="KW-0812">Transmembrane</keyword>
<reference evidence="7 8" key="1">
    <citation type="submission" date="2010-01" db="EMBL/GenBank/DDBJ databases">
        <authorList>
            <person name="Weinstock G."/>
            <person name="Sodergren E."/>
            <person name="Clifton S."/>
            <person name="Fulton L."/>
            <person name="Fulton B."/>
            <person name="Courtney L."/>
            <person name="Fronick C."/>
            <person name="Harrison M."/>
            <person name="Strong C."/>
            <person name="Farmer C."/>
            <person name="Delahaunty K."/>
            <person name="Markovic C."/>
            <person name="Hall O."/>
            <person name="Minx P."/>
            <person name="Tomlinson C."/>
            <person name="Mitreva M."/>
            <person name="Nelson J."/>
            <person name="Hou S."/>
            <person name="Wollam A."/>
            <person name="Pepin K.H."/>
            <person name="Johnson M."/>
            <person name="Bhonagiri V."/>
            <person name="Nash W.E."/>
            <person name="Warren W."/>
            <person name="Chinwalla A."/>
            <person name="Mardis E.R."/>
            <person name="Wilson R.K."/>
        </authorList>
    </citation>
    <scope>NUCLEOTIDE SEQUENCE [LARGE SCALE GENOMIC DNA]</scope>
    <source>
        <strain evidence="7 8">DSM 13479</strain>
    </source>
</reference>
<accession>D3ACB1</accession>
<feature type="transmembrane region" description="Helical" evidence="6">
    <location>
        <begin position="217"/>
        <end position="233"/>
    </location>
</feature>
<feature type="transmembrane region" description="Helical" evidence="6">
    <location>
        <begin position="46"/>
        <end position="64"/>
    </location>
</feature>
<dbReference type="HOGENOM" id="CLU_022017_7_5_9"/>
<feature type="transmembrane region" description="Helical" evidence="6">
    <location>
        <begin position="357"/>
        <end position="378"/>
    </location>
</feature>
<dbReference type="PANTHER" id="PTHR30250">
    <property type="entry name" value="PST FAMILY PREDICTED COLANIC ACID TRANSPORTER"/>
    <property type="match status" value="1"/>
</dbReference>
<feature type="transmembrane region" description="Helical" evidence="6">
    <location>
        <begin position="119"/>
        <end position="138"/>
    </location>
</feature>
<name>D3ACB1_9FIRM</name>
<comment type="subcellular location">
    <subcellularLocation>
        <location evidence="1">Cell membrane</location>
        <topology evidence="1">Multi-pass membrane protein</topology>
    </subcellularLocation>
</comment>
<evidence type="ECO:0000256" key="1">
    <source>
        <dbReference type="ARBA" id="ARBA00004651"/>
    </source>
</evidence>
<dbReference type="AlphaFoldDB" id="D3ACB1"/>
<dbReference type="Pfam" id="PF01943">
    <property type="entry name" value="Polysacc_synt"/>
    <property type="match status" value="1"/>
</dbReference>
<feature type="transmembrane region" description="Helical" evidence="6">
    <location>
        <begin position="12"/>
        <end position="34"/>
    </location>
</feature>
<dbReference type="EMBL" id="ACIO01000079">
    <property type="protein sequence ID" value="EFD00589.1"/>
    <property type="molecule type" value="Genomic_DNA"/>
</dbReference>
<feature type="transmembrane region" description="Helical" evidence="6">
    <location>
        <begin position="295"/>
        <end position="316"/>
    </location>
</feature>
<feature type="transmembrane region" description="Helical" evidence="6">
    <location>
        <begin position="384"/>
        <end position="404"/>
    </location>
</feature>
<feature type="transmembrane region" description="Helical" evidence="6">
    <location>
        <begin position="253"/>
        <end position="275"/>
    </location>
</feature>
<evidence type="ECO:0000313" key="7">
    <source>
        <dbReference type="EMBL" id="EFD00589.1"/>
    </source>
</evidence>
<organism evidence="7 8">
    <name type="scientific">Hungatella hathewayi DSM 13479</name>
    <dbReference type="NCBI Taxonomy" id="566550"/>
    <lineage>
        <taxon>Bacteria</taxon>
        <taxon>Bacillati</taxon>
        <taxon>Bacillota</taxon>
        <taxon>Clostridia</taxon>
        <taxon>Lachnospirales</taxon>
        <taxon>Lachnospiraceae</taxon>
        <taxon>Hungatella</taxon>
    </lineage>
</organism>
<proteinExistence type="predicted"/>
<feature type="transmembrane region" description="Helical" evidence="6">
    <location>
        <begin position="416"/>
        <end position="433"/>
    </location>
</feature>
<dbReference type="InterPro" id="IPR050833">
    <property type="entry name" value="Poly_Biosynth_Transport"/>
</dbReference>
<feature type="transmembrane region" description="Helical" evidence="6">
    <location>
        <begin position="439"/>
        <end position="458"/>
    </location>
</feature>
<feature type="transmembrane region" description="Helical" evidence="6">
    <location>
        <begin position="176"/>
        <end position="197"/>
    </location>
</feature>
<dbReference type="GO" id="GO:0005886">
    <property type="term" value="C:plasma membrane"/>
    <property type="evidence" value="ECO:0007669"/>
    <property type="project" value="UniProtKB-SubCell"/>
</dbReference>
<evidence type="ECO:0000256" key="3">
    <source>
        <dbReference type="ARBA" id="ARBA00022692"/>
    </source>
</evidence>
<feature type="transmembrane region" description="Helical" evidence="6">
    <location>
        <begin position="328"/>
        <end position="350"/>
    </location>
</feature>
<comment type="caution">
    <text evidence="7">The sequence shown here is derived from an EMBL/GenBank/DDBJ whole genome shotgun (WGS) entry which is preliminary data.</text>
</comment>
<feature type="transmembrane region" description="Helical" evidence="6">
    <location>
        <begin position="84"/>
        <end position="107"/>
    </location>
</feature>
<keyword evidence="2" id="KW-1003">Cell membrane</keyword>
<dbReference type="GeneID" id="93147022"/>
<evidence type="ECO:0000256" key="2">
    <source>
        <dbReference type="ARBA" id="ARBA00022475"/>
    </source>
</evidence>
<protein>
    <submittedName>
        <fullName evidence="7">Polysaccharide biosynthesis protein</fullName>
    </submittedName>
</protein>
<keyword evidence="4 6" id="KW-1133">Transmembrane helix</keyword>
<dbReference type="Proteomes" id="UP000004968">
    <property type="component" value="Unassembled WGS sequence"/>
</dbReference>
<evidence type="ECO:0000313" key="8">
    <source>
        <dbReference type="Proteomes" id="UP000004968"/>
    </source>
</evidence>